<dbReference type="InterPro" id="IPR000298">
    <property type="entry name" value="Cyt_c_oxidase-like_su3"/>
</dbReference>
<proteinExistence type="inferred from homology"/>
<dbReference type="GO" id="GO:0004129">
    <property type="term" value="F:cytochrome-c oxidase activity"/>
    <property type="evidence" value="ECO:0007669"/>
    <property type="project" value="InterPro"/>
</dbReference>
<dbReference type="CDD" id="cd01665">
    <property type="entry name" value="Cyt_c_Oxidase_III"/>
    <property type="match status" value="1"/>
</dbReference>
<dbReference type="RefSeq" id="YP_009350035.1">
    <property type="nucleotide sequence ID" value="NC_034003.1"/>
</dbReference>
<feature type="transmembrane region" description="Helical" evidence="9">
    <location>
        <begin position="16"/>
        <end position="36"/>
    </location>
</feature>
<name>A0A1S5YCJ8_VESOR</name>
<dbReference type="Gene3D" id="1.10.287.70">
    <property type="match status" value="1"/>
</dbReference>
<dbReference type="PROSITE" id="PS50253">
    <property type="entry name" value="COX3"/>
    <property type="match status" value="1"/>
</dbReference>
<evidence type="ECO:0000256" key="7">
    <source>
        <dbReference type="ARBA" id="ARBA00023136"/>
    </source>
</evidence>
<evidence type="ECO:0000256" key="2">
    <source>
        <dbReference type="ARBA" id="ARBA00010581"/>
    </source>
</evidence>
<evidence type="ECO:0000256" key="9">
    <source>
        <dbReference type="SAM" id="Phobius"/>
    </source>
</evidence>
<keyword evidence="7 9" id="KW-0472">Membrane</keyword>
<comment type="function">
    <text evidence="8">Component of the cytochrome c oxidase, the last enzyme in the mitochondrial electron transport chain which drives oxidative phosphorylation. The respiratory chain contains 3 multisubunit complexes succinate dehydrogenase (complex II, CII), ubiquinol-cytochrome c oxidoreductase (cytochrome b-c1 complex, complex III, CIII) and cytochrome c oxidase (complex IV, CIV), that cooperate to transfer electrons derived from NADH and succinate to molecular oxygen, creating an electrochemical gradient over the inner membrane that drives transmembrane transport and the ATP synthase. Cytochrome c oxidase is the component of the respiratory chain that catalyzes the reduction of oxygen to water. Electrons originating from reduced cytochrome c in the intermembrane space (IMS) are transferred via the dinuclear copper A center (CU(A)) of subunit 2 and heme A of subunit 1 to the active site in subunit 1, a binuclear center (BNC) formed by heme A3 and copper B (CU(B)). The BNC reduces molecular oxygen to 2 water molecules using 4 electrons from cytochrome c in the IMS and 4 protons from the mitochondrial matrix.</text>
</comment>
<protein>
    <recommendedName>
        <fullName evidence="3 8">Cytochrome c oxidase subunit 3</fullName>
    </recommendedName>
</protein>
<evidence type="ECO:0000313" key="11">
    <source>
        <dbReference type="EMBL" id="AQQ78866.1"/>
    </source>
</evidence>
<feature type="transmembrane region" description="Helical" evidence="9">
    <location>
        <begin position="240"/>
        <end position="258"/>
    </location>
</feature>
<feature type="transmembrane region" description="Helical" evidence="9">
    <location>
        <begin position="158"/>
        <end position="180"/>
    </location>
</feature>
<dbReference type="FunFam" id="1.20.120.80:FF:000002">
    <property type="entry name" value="Cytochrome c oxidase subunit 3"/>
    <property type="match status" value="1"/>
</dbReference>
<geneLocation type="mitochondrion" evidence="11"/>
<reference evidence="11" key="1">
    <citation type="submission" date="2017-02" db="EMBL/GenBank/DDBJ databases">
        <title>Complete mitochondrial genome of the Oriental Hornet, Vespa orientalis F. (Hymenoptera: Vespidae).</title>
        <authorList>
            <person name="Haddad N.J."/>
            <person name="Al-Nakeeb K."/>
            <person name="Petersen B."/>
            <person name="Dalen L."/>
            <person name="Blom N."/>
            <person name="Sicheritz-Ponten T."/>
        </authorList>
    </citation>
    <scope>NUCLEOTIDE SEQUENCE</scope>
</reference>
<dbReference type="Gene3D" id="1.20.120.80">
    <property type="entry name" value="Cytochrome c oxidase, subunit III, four-helix bundle"/>
    <property type="match status" value="1"/>
</dbReference>
<feature type="transmembrane region" description="Helical" evidence="9">
    <location>
        <begin position="192"/>
        <end position="220"/>
    </location>
</feature>
<evidence type="ECO:0000256" key="1">
    <source>
        <dbReference type="ARBA" id="ARBA00004141"/>
    </source>
</evidence>
<dbReference type="EMBL" id="KY563657">
    <property type="protein sequence ID" value="AQQ78866.1"/>
    <property type="molecule type" value="Genomic_DNA"/>
</dbReference>
<comment type="similarity">
    <text evidence="2 8">Belongs to the cytochrome c oxidase subunit 3 family.</text>
</comment>
<comment type="subcellular location">
    <subcellularLocation>
        <location evidence="1">Membrane</location>
        <topology evidence="1">Multi-pass membrane protein</topology>
    </subcellularLocation>
</comment>
<evidence type="ECO:0000256" key="8">
    <source>
        <dbReference type="RuleBase" id="RU003375"/>
    </source>
</evidence>
<dbReference type="Pfam" id="PF00510">
    <property type="entry name" value="COX3"/>
    <property type="match status" value="1"/>
</dbReference>
<sequence length="281" mass="33426">MNKSNHPYHMVSISPWPLILSINIMIFLISLIKWFYFFSTDLIFLSSLSLTLTLIQWWRDIIRESTFQGMHTSNIMKNLKMSMILFIISEIFFFISLFWAYFHASLSPSIEIGMLWPPKNIIMFNPYDIPLLNSIILITSGITITWSHNSLINKNTNTATLTLMYTICLSFLFTSCQFFEYKSAPFTMADSIFGSTFFMITGFHGIHVIIGTIFLIVCLFRMMSNHFSKNHHFGFEAAIWYWHFVDIVWLFVYTWLYWWSFYLYSMMKITFNFQLKKLFTQ</sequence>
<dbReference type="AlphaFoldDB" id="A0A1S5YCJ8"/>
<dbReference type="InterPro" id="IPR024791">
    <property type="entry name" value="Cyt_c/ubiquinol_Oxase_su3"/>
</dbReference>
<organism evidence="11">
    <name type="scientific">Vespa orientalis</name>
    <name type="common">Oriental hornet</name>
    <dbReference type="NCBI Taxonomy" id="7447"/>
    <lineage>
        <taxon>Eukaryota</taxon>
        <taxon>Metazoa</taxon>
        <taxon>Ecdysozoa</taxon>
        <taxon>Arthropoda</taxon>
        <taxon>Hexapoda</taxon>
        <taxon>Insecta</taxon>
        <taxon>Pterygota</taxon>
        <taxon>Neoptera</taxon>
        <taxon>Endopterygota</taxon>
        <taxon>Hymenoptera</taxon>
        <taxon>Apocrita</taxon>
        <taxon>Aculeata</taxon>
        <taxon>Vespoidea</taxon>
        <taxon>Vespidae</taxon>
        <taxon>Vespinae</taxon>
        <taxon>Vespa</taxon>
    </lineage>
</organism>
<dbReference type="InterPro" id="IPR033945">
    <property type="entry name" value="Cyt_c_oxase_su3_dom"/>
</dbReference>
<keyword evidence="5" id="KW-1278">Translocase</keyword>
<feature type="domain" description="Heme-copper oxidase subunit III family profile" evidence="10">
    <location>
        <begin position="4"/>
        <end position="261"/>
    </location>
</feature>
<dbReference type="PANTHER" id="PTHR11403:SF7">
    <property type="entry name" value="CYTOCHROME C OXIDASE SUBUNIT 3"/>
    <property type="match status" value="1"/>
</dbReference>
<dbReference type="GO" id="GO:0005739">
    <property type="term" value="C:mitochondrion"/>
    <property type="evidence" value="ECO:0007669"/>
    <property type="project" value="TreeGrafter"/>
</dbReference>
<dbReference type="GO" id="GO:0006123">
    <property type="term" value="P:mitochondrial electron transport, cytochrome c to oxygen"/>
    <property type="evidence" value="ECO:0007669"/>
    <property type="project" value="TreeGrafter"/>
</dbReference>
<keyword evidence="8 11" id="KW-0496">Mitochondrion</keyword>
<evidence type="ECO:0000256" key="4">
    <source>
        <dbReference type="ARBA" id="ARBA00022692"/>
    </source>
</evidence>
<dbReference type="GO" id="GO:0016020">
    <property type="term" value="C:membrane"/>
    <property type="evidence" value="ECO:0007669"/>
    <property type="project" value="UniProtKB-SubCell"/>
</dbReference>
<evidence type="ECO:0000256" key="5">
    <source>
        <dbReference type="ARBA" id="ARBA00022967"/>
    </source>
</evidence>
<feature type="transmembrane region" description="Helical" evidence="9">
    <location>
        <begin position="42"/>
        <end position="62"/>
    </location>
</feature>
<dbReference type="InterPro" id="IPR035973">
    <property type="entry name" value="Cyt_c_oxidase_su3-like_sf"/>
</dbReference>
<feature type="transmembrane region" description="Helical" evidence="9">
    <location>
        <begin position="83"/>
        <end position="102"/>
    </location>
</feature>
<gene>
    <name evidence="11" type="primary">cox3</name>
    <name evidence="11" type="ORF">B0D72_18</name>
</gene>
<accession>A0A1S5YCJ8</accession>
<evidence type="ECO:0000259" key="10">
    <source>
        <dbReference type="PROSITE" id="PS50253"/>
    </source>
</evidence>
<feature type="transmembrane region" description="Helical" evidence="9">
    <location>
        <begin position="122"/>
        <end position="146"/>
    </location>
</feature>
<dbReference type="InterPro" id="IPR013833">
    <property type="entry name" value="Cyt_c_oxidase_su3_a-hlx"/>
</dbReference>
<evidence type="ECO:0000256" key="6">
    <source>
        <dbReference type="ARBA" id="ARBA00022989"/>
    </source>
</evidence>
<dbReference type="GeneID" id="31079705"/>
<keyword evidence="4 8" id="KW-0812">Transmembrane</keyword>
<dbReference type="PANTHER" id="PTHR11403">
    <property type="entry name" value="CYTOCHROME C OXIDASE SUBUNIT III"/>
    <property type="match status" value="1"/>
</dbReference>
<dbReference type="SUPFAM" id="SSF81452">
    <property type="entry name" value="Cytochrome c oxidase subunit III-like"/>
    <property type="match status" value="1"/>
</dbReference>
<keyword evidence="6 9" id="KW-1133">Transmembrane helix</keyword>
<evidence type="ECO:0000256" key="3">
    <source>
        <dbReference type="ARBA" id="ARBA00015944"/>
    </source>
</evidence>